<dbReference type="Proteomes" id="UP000315471">
    <property type="component" value="Unassembled WGS sequence"/>
</dbReference>
<accession>A0A5C6DEQ6</accession>
<dbReference type="AlphaFoldDB" id="A0A5C6DEQ6"/>
<gene>
    <name evidence="1" type="ORF">Q31b_56630</name>
</gene>
<keyword evidence="2" id="KW-1185">Reference proteome</keyword>
<protein>
    <submittedName>
        <fullName evidence="1">Uncharacterized protein</fullName>
    </submittedName>
</protein>
<dbReference type="RefSeq" id="WP_146602730.1">
    <property type="nucleotide sequence ID" value="NZ_SJPY01000013.1"/>
</dbReference>
<sequence>MQTELLCLFSRVCDQVATKQELAWLNMSMREDPRVRYLYWEFIAAEIEIQTWINQPDGEFVFRRNDGGNCTRYWTPPSASLLGADDGPIREHHPSLLDHRRIVFRPEA</sequence>
<evidence type="ECO:0000313" key="2">
    <source>
        <dbReference type="Proteomes" id="UP000315471"/>
    </source>
</evidence>
<proteinExistence type="predicted"/>
<dbReference type="EMBL" id="SJPY01000013">
    <property type="protein sequence ID" value="TWU33606.1"/>
    <property type="molecule type" value="Genomic_DNA"/>
</dbReference>
<evidence type="ECO:0000313" key="1">
    <source>
        <dbReference type="EMBL" id="TWU33606.1"/>
    </source>
</evidence>
<name>A0A5C6DEQ6_9BACT</name>
<reference evidence="1 2" key="1">
    <citation type="submission" date="2019-02" db="EMBL/GenBank/DDBJ databases">
        <title>Deep-cultivation of Planctomycetes and their phenomic and genomic characterization uncovers novel biology.</title>
        <authorList>
            <person name="Wiegand S."/>
            <person name="Jogler M."/>
            <person name="Boedeker C."/>
            <person name="Pinto D."/>
            <person name="Vollmers J."/>
            <person name="Rivas-Marin E."/>
            <person name="Kohn T."/>
            <person name="Peeters S.H."/>
            <person name="Heuer A."/>
            <person name="Rast P."/>
            <person name="Oberbeckmann S."/>
            <person name="Bunk B."/>
            <person name="Jeske O."/>
            <person name="Meyerdierks A."/>
            <person name="Storesund J.E."/>
            <person name="Kallscheuer N."/>
            <person name="Luecker S."/>
            <person name="Lage O.M."/>
            <person name="Pohl T."/>
            <person name="Merkel B.J."/>
            <person name="Hornburger P."/>
            <person name="Mueller R.-W."/>
            <person name="Bruemmer F."/>
            <person name="Labrenz M."/>
            <person name="Spormann A.M."/>
            <person name="Op Den Camp H."/>
            <person name="Overmann J."/>
            <person name="Amann R."/>
            <person name="Jetten M.S.M."/>
            <person name="Mascher T."/>
            <person name="Medema M.H."/>
            <person name="Devos D.P."/>
            <person name="Kaster A.-K."/>
            <person name="Ovreas L."/>
            <person name="Rohde M."/>
            <person name="Galperin M.Y."/>
            <person name="Jogler C."/>
        </authorList>
    </citation>
    <scope>NUCLEOTIDE SEQUENCE [LARGE SCALE GENOMIC DNA]</scope>
    <source>
        <strain evidence="1 2">Q31b</strain>
    </source>
</reference>
<comment type="caution">
    <text evidence="1">The sequence shown here is derived from an EMBL/GenBank/DDBJ whole genome shotgun (WGS) entry which is preliminary data.</text>
</comment>
<organism evidence="1 2">
    <name type="scientific">Novipirellula aureliae</name>
    <dbReference type="NCBI Taxonomy" id="2527966"/>
    <lineage>
        <taxon>Bacteria</taxon>
        <taxon>Pseudomonadati</taxon>
        <taxon>Planctomycetota</taxon>
        <taxon>Planctomycetia</taxon>
        <taxon>Pirellulales</taxon>
        <taxon>Pirellulaceae</taxon>
        <taxon>Novipirellula</taxon>
    </lineage>
</organism>